<dbReference type="Proteomes" id="UP001233999">
    <property type="component" value="Unassembled WGS sequence"/>
</dbReference>
<reference evidence="1" key="2">
    <citation type="submission" date="2023-05" db="EMBL/GenBank/DDBJ databases">
        <authorList>
            <person name="Fouks B."/>
        </authorList>
    </citation>
    <scope>NUCLEOTIDE SEQUENCE</scope>
    <source>
        <strain evidence="1">Stay&amp;Tobe</strain>
        <tissue evidence="1">Testes</tissue>
    </source>
</reference>
<reference evidence="1" key="1">
    <citation type="journal article" date="2023" name="IScience">
        <title>Live-bearing cockroach genome reveals convergent evolutionary mechanisms linked to viviparity in insects and beyond.</title>
        <authorList>
            <person name="Fouks B."/>
            <person name="Harrison M.C."/>
            <person name="Mikhailova A.A."/>
            <person name="Marchal E."/>
            <person name="English S."/>
            <person name="Carruthers M."/>
            <person name="Jennings E.C."/>
            <person name="Chiamaka E.L."/>
            <person name="Frigard R.A."/>
            <person name="Pippel M."/>
            <person name="Attardo G.M."/>
            <person name="Benoit J.B."/>
            <person name="Bornberg-Bauer E."/>
            <person name="Tobe S.S."/>
        </authorList>
    </citation>
    <scope>NUCLEOTIDE SEQUENCE</scope>
    <source>
        <strain evidence="1">Stay&amp;Tobe</strain>
    </source>
</reference>
<dbReference type="EMBL" id="JASPKZ010002725">
    <property type="protein sequence ID" value="KAJ9594685.1"/>
    <property type="molecule type" value="Genomic_DNA"/>
</dbReference>
<gene>
    <name evidence="1" type="ORF">L9F63_014019</name>
</gene>
<comment type="caution">
    <text evidence="1">The sequence shown here is derived from an EMBL/GenBank/DDBJ whole genome shotgun (WGS) entry which is preliminary data.</text>
</comment>
<proteinExistence type="predicted"/>
<keyword evidence="2" id="KW-1185">Reference proteome</keyword>
<feature type="non-terminal residue" evidence="1">
    <location>
        <position position="1"/>
    </location>
</feature>
<organism evidence="1 2">
    <name type="scientific">Diploptera punctata</name>
    <name type="common">Pacific beetle cockroach</name>
    <dbReference type="NCBI Taxonomy" id="6984"/>
    <lineage>
        <taxon>Eukaryota</taxon>
        <taxon>Metazoa</taxon>
        <taxon>Ecdysozoa</taxon>
        <taxon>Arthropoda</taxon>
        <taxon>Hexapoda</taxon>
        <taxon>Insecta</taxon>
        <taxon>Pterygota</taxon>
        <taxon>Neoptera</taxon>
        <taxon>Polyneoptera</taxon>
        <taxon>Dictyoptera</taxon>
        <taxon>Blattodea</taxon>
        <taxon>Blaberoidea</taxon>
        <taxon>Blaberidae</taxon>
        <taxon>Diplopterinae</taxon>
        <taxon>Diploptera</taxon>
    </lineage>
</organism>
<feature type="non-terminal residue" evidence="1">
    <location>
        <position position="58"/>
    </location>
</feature>
<sequence length="58" mass="7159">FPFINCFRNVSASHRHFQMVKHCFNVMPLNFENRFTFPKYFNLSTWKITYSYSMRLIT</sequence>
<name>A0AAD8EL50_DIPPU</name>
<accession>A0AAD8EL50</accession>
<evidence type="ECO:0000313" key="2">
    <source>
        <dbReference type="Proteomes" id="UP001233999"/>
    </source>
</evidence>
<dbReference type="AlphaFoldDB" id="A0AAD8EL50"/>
<protein>
    <submittedName>
        <fullName evidence="1">Uncharacterized protein</fullName>
    </submittedName>
</protein>
<evidence type="ECO:0000313" key="1">
    <source>
        <dbReference type="EMBL" id="KAJ9594685.1"/>
    </source>
</evidence>